<evidence type="ECO:0000313" key="2">
    <source>
        <dbReference type="Proteomes" id="UP000734854"/>
    </source>
</evidence>
<sequence length="236" mass="25515">MGACAIYPTVEDGVGEQGGDLGLALDETRWRSTMSSFALLHSSPPPFFSLRHDTMNLPRGFAWEGKRCQLVAVWGSPVAVASPFEIAGPTSTSLSSCLSEVNPMVTSMDSDPLASCNSLIRSILEIKVFNYSLKENKDILTGWEDVIAGIDKSLIKEKIPKQYAHVLSMVLVVTNYDITSDASADKKWSGQKLSARVTHFNSWVSASVTTPQVGLISPAPTFVSAWAKPSTSTNDK</sequence>
<gene>
    <name evidence="1" type="ORF">ZIOFF_001710</name>
</gene>
<protein>
    <submittedName>
        <fullName evidence="1">Uncharacterized protein</fullName>
    </submittedName>
</protein>
<evidence type="ECO:0000313" key="1">
    <source>
        <dbReference type="EMBL" id="KAG6536652.1"/>
    </source>
</evidence>
<dbReference type="EMBL" id="JACMSC010000001">
    <property type="protein sequence ID" value="KAG6536652.1"/>
    <property type="molecule type" value="Genomic_DNA"/>
</dbReference>
<proteinExistence type="predicted"/>
<accession>A0A8J5HZ03</accession>
<name>A0A8J5HZ03_ZINOF</name>
<comment type="caution">
    <text evidence="1">The sequence shown here is derived from an EMBL/GenBank/DDBJ whole genome shotgun (WGS) entry which is preliminary data.</text>
</comment>
<dbReference type="AlphaFoldDB" id="A0A8J5HZ03"/>
<dbReference type="Proteomes" id="UP000734854">
    <property type="component" value="Unassembled WGS sequence"/>
</dbReference>
<organism evidence="1 2">
    <name type="scientific">Zingiber officinale</name>
    <name type="common">Ginger</name>
    <name type="synonym">Amomum zingiber</name>
    <dbReference type="NCBI Taxonomy" id="94328"/>
    <lineage>
        <taxon>Eukaryota</taxon>
        <taxon>Viridiplantae</taxon>
        <taxon>Streptophyta</taxon>
        <taxon>Embryophyta</taxon>
        <taxon>Tracheophyta</taxon>
        <taxon>Spermatophyta</taxon>
        <taxon>Magnoliopsida</taxon>
        <taxon>Liliopsida</taxon>
        <taxon>Zingiberales</taxon>
        <taxon>Zingiberaceae</taxon>
        <taxon>Zingiber</taxon>
    </lineage>
</organism>
<keyword evidence="2" id="KW-1185">Reference proteome</keyword>
<reference evidence="1 2" key="1">
    <citation type="submission" date="2020-08" db="EMBL/GenBank/DDBJ databases">
        <title>Plant Genome Project.</title>
        <authorList>
            <person name="Zhang R.-G."/>
        </authorList>
    </citation>
    <scope>NUCLEOTIDE SEQUENCE [LARGE SCALE GENOMIC DNA]</scope>
    <source>
        <tissue evidence="1">Rhizome</tissue>
    </source>
</reference>